<keyword evidence="3" id="KW-1185">Reference proteome</keyword>
<organism evidence="2 3">
    <name type="scientific">Halalkalibacterium halodurans (strain ATCC BAA-125 / DSM 18197 / FERM 7344 / JCM 9153 / C-125)</name>
    <name type="common">Bacillus halodurans</name>
    <dbReference type="NCBI Taxonomy" id="272558"/>
    <lineage>
        <taxon>Bacteria</taxon>
        <taxon>Bacillati</taxon>
        <taxon>Bacillota</taxon>
        <taxon>Bacilli</taxon>
        <taxon>Bacillales</taxon>
        <taxon>Bacillaceae</taxon>
        <taxon>Halalkalibacterium (ex Joshi et al. 2022)</taxon>
    </lineage>
</organism>
<evidence type="ECO:0000259" key="1">
    <source>
        <dbReference type="SMART" id="SM00933"/>
    </source>
</evidence>
<dbReference type="RefSeq" id="WP_010896235.1">
    <property type="nucleotide sequence ID" value="NC_002570.2"/>
</dbReference>
<dbReference type="PIR" id="C83656">
    <property type="entry name" value="C83656"/>
</dbReference>
<name>Q9KGL0_HALH5</name>
<dbReference type="Pfam" id="PF09376">
    <property type="entry name" value="NurA"/>
    <property type="match status" value="1"/>
</dbReference>
<dbReference type="EMBL" id="BA000004">
    <property type="protein sequence ID" value="BAB03770.1"/>
    <property type="molecule type" value="Genomic_DNA"/>
</dbReference>
<protein>
    <submittedName>
        <fullName evidence="2">BH0051 protein</fullName>
    </submittedName>
</protein>
<dbReference type="eggNOG" id="COG1630">
    <property type="taxonomic scope" value="Bacteria"/>
</dbReference>
<dbReference type="HOGENOM" id="CLU_836257_0_0_9"/>
<dbReference type="STRING" id="272558.gene:10725873"/>
<sequence>MIEISSDLIEKLTKINDILKERSTISSLEVDKIRHSLSISGAVFRQMEPLGSEMIARWLDNKQIGAVDGSVNQTKGSPPHVLYLFQALAKTLQGVETKKTDVYSPLLDSPEDETEPLKWRAHILSKLELKAALDLMDQAELAILMMDGALYHYRIDAPEEWEVLRNRALERGTLLVGVSEEITTRNIGSLSPFTTMFKHQTVYDRDLLFGVLHKRESLYIESIQQKAGLRSVWMRASSSPAITGFDMLEEQAEEMNDVADFLATMTPEDGRGIPLFLDIVDREVRLSDKLVEAMVDQYLETELKERYFSQKREERPY</sequence>
<proteinExistence type="predicted"/>
<dbReference type="SMART" id="SM00933">
    <property type="entry name" value="NurA"/>
    <property type="match status" value="1"/>
</dbReference>
<accession>Q9KGL0</accession>
<dbReference type="Proteomes" id="UP000001258">
    <property type="component" value="Chromosome"/>
</dbReference>
<feature type="domain" description="NurA" evidence="1">
    <location>
        <begin position="62"/>
        <end position="286"/>
    </location>
</feature>
<dbReference type="InterPro" id="IPR018977">
    <property type="entry name" value="NurA_domain"/>
</dbReference>
<gene>
    <name evidence="2" type="ordered locus">BH0051</name>
</gene>
<dbReference type="AlphaFoldDB" id="Q9KGL0"/>
<evidence type="ECO:0000313" key="3">
    <source>
        <dbReference type="Proteomes" id="UP000001258"/>
    </source>
</evidence>
<dbReference type="OrthoDB" id="2986419at2"/>
<evidence type="ECO:0000313" key="2">
    <source>
        <dbReference type="EMBL" id="BAB03770.1"/>
    </source>
</evidence>
<reference evidence="2 3" key="1">
    <citation type="journal article" date="2000" name="Nucleic Acids Res.">
        <title>Complete genome sequence of the alkaliphilic bacterium Bacillus halodurans and genomic sequence comparison with Bacillus subtilis.</title>
        <authorList>
            <person name="Takami H."/>
            <person name="Nakasone K."/>
            <person name="Takaki Y."/>
            <person name="Maeno G."/>
            <person name="Sasaki R."/>
            <person name="Masui N."/>
            <person name="Fuji F."/>
            <person name="Hirama C."/>
            <person name="Nakamura Y."/>
            <person name="Ogasawara N."/>
            <person name="Kuhara S."/>
            <person name="Horikoshi K."/>
        </authorList>
    </citation>
    <scope>NUCLEOTIDE SEQUENCE [LARGE SCALE GENOMIC DNA]</scope>
    <source>
        <strain evidence="3">ATCC BAA-125 / DSM 18197 / FERM 7344 / JCM 9153 / C-125</strain>
    </source>
</reference>
<dbReference type="KEGG" id="bha:BH0051"/>